<organism evidence="5 6">
    <name type="scientific">Pelomonas baiyunensis</name>
    <dbReference type="NCBI Taxonomy" id="3299026"/>
    <lineage>
        <taxon>Bacteria</taxon>
        <taxon>Pseudomonadati</taxon>
        <taxon>Pseudomonadota</taxon>
        <taxon>Betaproteobacteria</taxon>
        <taxon>Burkholderiales</taxon>
        <taxon>Sphaerotilaceae</taxon>
        <taxon>Roseateles</taxon>
    </lineage>
</organism>
<name>A0ABW7GZJ8_9BURK</name>
<dbReference type="InterPro" id="IPR004089">
    <property type="entry name" value="MCPsignal_dom"/>
</dbReference>
<comment type="caution">
    <text evidence="5">The sequence shown here is derived from an EMBL/GenBank/DDBJ whole genome shotgun (WGS) entry which is preliminary data.</text>
</comment>
<dbReference type="Pfam" id="PF00015">
    <property type="entry name" value="MCPsignal"/>
    <property type="match status" value="1"/>
</dbReference>
<dbReference type="PANTHER" id="PTHR43531:SF7">
    <property type="entry name" value="AEROTAXIS RECEPTOR"/>
    <property type="match status" value="1"/>
</dbReference>
<comment type="similarity">
    <text evidence="1">Belongs to the methyl-accepting chemotaxis (MCP) protein family.</text>
</comment>
<dbReference type="SUPFAM" id="SSF58104">
    <property type="entry name" value="Methyl-accepting chemotaxis protein (MCP) signaling domain"/>
    <property type="match status" value="1"/>
</dbReference>
<reference evidence="5 6" key="1">
    <citation type="submission" date="2024-08" db="EMBL/GenBank/DDBJ databases">
        <authorList>
            <person name="Lu H."/>
        </authorList>
    </citation>
    <scope>NUCLEOTIDE SEQUENCE [LARGE SCALE GENOMIC DNA]</scope>
    <source>
        <strain evidence="5 6">BYS87W</strain>
    </source>
</reference>
<dbReference type="RefSeq" id="WP_394384929.1">
    <property type="nucleotide sequence ID" value="NZ_JBIGIB010000003.1"/>
</dbReference>
<dbReference type="CDD" id="cd11386">
    <property type="entry name" value="MCP_signal"/>
    <property type="match status" value="1"/>
</dbReference>
<dbReference type="Gene3D" id="1.10.287.950">
    <property type="entry name" value="Methyl-accepting chemotaxis protein"/>
    <property type="match status" value="1"/>
</dbReference>
<keyword evidence="6" id="KW-1185">Reference proteome</keyword>
<feature type="transmembrane region" description="Helical" evidence="3">
    <location>
        <begin position="171"/>
        <end position="193"/>
    </location>
</feature>
<evidence type="ECO:0000259" key="4">
    <source>
        <dbReference type="PROSITE" id="PS50111"/>
    </source>
</evidence>
<sequence length="503" mass="53016">MKRLLWMLPLLAIALGAITSYVYSRATNQMLDDLGRSDSVALSRVQALAFDLTSVADGFKSAAAAADAAALDAVREKAQRLRQRLKSYGEVPGHTDDAARLSSAFETYHQTASKVAGLLIAGKADEIGDSAQAMQTALAALEKDLDTQITQAQANLDGHITQTQTLVQRGFAANLGASLLMLALSVGVSLASIKALTRQLGGRPEEATHIVQRIAGGDLSVPVQLKAPDQRSLLFAMHGMQGRLSEVIGEVRDAVHRVHDAVGAIGDGNAMLSERSERQRQSLHASAASIDQLTASVRSNADSAEQARRLANRASAAADEGGRAVANAVEAMAAISDRARKIVEITSLIDGIAFQTNILALNAAVEAARAGEQGRGFNVVAGEVRSLAQRASAAAKEIKTLIDDSADRIEDGSRHVNAAGAVMSHLVESVKQVGHHVDQISTASVEQRSGIEHVNTMVAELSGHTEDNHKLVAEAGEASQLLRQVAEQLGVAVGRFRLDDARA</sequence>
<evidence type="ECO:0000256" key="2">
    <source>
        <dbReference type="PROSITE-ProRule" id="PRU00284"/>
    </source>
</evidence>
<evidence type="ECO:0000313" key="6">
    <source>
        <dbReference type="Proteomes" id="UP001606303"/>
    </source>
</evidence>
<dbReference type="PANTHER" id="PTHR43531">
    <property type="entry name" value="PROTEIN ICFG"/>
    <property type="match status" value="1"/>
</dbReference>
<dbReference type="InterPro" id="IPR051310">
    <property type="entry name" value="MCP_chemotaxis"/>
</dbReference>
<dbReference type="SMART" id="SM00283">
    <property type="entry name" value="MA"/>
    <property type="match status" value="1"/>
</dbReference>
<keyword evidence="3" id="KW-1133">Transmembrane helix</keyword>
<protein>
    <submittedName>
        <fullName evidence="5">Methyl-accepting chemotaxis protein</fullName>
    </submittedName>
</protein>
<keyword evidence="2" id="KW-0807">Transducer</keyword>
<accession>A0ABW7GZJ8</accession>
<dbReference type="EMBL" id="JBIGIB010000003">
    <property type="protein sequence ID" value="MFG6467393.1"/>
    <property type="molecule type" value="Genomic_DNA"/>
</dbReference>
<feature type="domain" description="Methyl-accepting transducer" evidence="4">
    <location>
        <begin position="254"/>
        <end position="483"/>
    </location>
</feature>
<keyword evidence="3" id="KW-0472">Membrane</keyword>
<gene>
    <name evidence="5" type="ORF">ACG01O_12290</name>
</gene>
<keyword evidence="3" id="KW-0812">Transmembrane</keyword>
<evidence type="ECO:0000256" key="3">
    <source>
        <dbReference type="SAM" id="Phobius"/>
    </source>
</evidence>
<dbReference type="Proteomes" id="UP001606303">
    <property type="component" value="Unassembled WGS sequence"/>
</dbReference>
<dbReference type="PROSITE" id="PS50111">
    <property type="entry name" value="CHEMOTAXIS_TRANSDUC_2"/>
    <property type="match status" value="1"/>
</dbReference>
<proteinExistence type="inferred from homology"/>
<evidence type="ECO:0000256" key="1">
    <source>
        <dbReference type="ARBA" id="ARBA00029447"/>
    </source>
</evidence>
<evidence type="ECO:0000313" key="5">
    <source>
        <dbReference type="EMBL" id="MFG6467393.1"/>
    </source>
</evidence>